<gene>
    <name evidence="3" type="ORF">K461DRAFT_314549</name>
</gene>
<feature type="chain" id="PRO_5040159247" description="Apple domain-containing protein" evidence="2">
    <location>
        <begin position="27"/>
        <end position="527"/>
    </location>
</feature>
<name>A0A9P4IZA4_9PEZI</name>
<dbReference type="OrthoDB" id="3945923at2759"/>
<dbReference type="EMBL" id="ML996089">
    <property type="protein sequence ID" value="KAF2150557.1"/>
    <property type="molecule type" value="Genomic_DNA"/>
</dbReference>
<evidence type="ECO:0008006" key="5">
    <source>
        <dbReference type="Google" id="ProtNLM"/>
    </source>
</evidence>
<dbReference type="Proteomes" id="UP000799439">
    <property type="component" value="Unassembled WGS sequence"/>
</dbReference>
<comment type="caution">
    <text evidence="3">The sequence shown here is derived from an EMBL/GenBank/DDBJ whole genome shotgun (WGS) entry which is preliminary data.</text>
</comment>
<protein>
    <recommendedName>
        <fullName evidence="5">Apple domain-containing protein</fullName>
    </recommendedName>
</protein>
<feature type="signal peptide" evidence="2">
    <location>
        <begin position="1"/>
        <end position="26"/>
    </location>
</feature>
<evidence type="ECO:0000256" key="1">
    <source>
        <dbReference type="SAM" id="MobiDB-lite"/>
    </source>
</evidence>
<dbReference type="AlphaFoldDB" id="A0A9P4IZA4"/>
<organism evidence="3 4">
    <name type="scientific">Myriangium duriaei CBS 260.36</name>
    <dbReference type="NCBI Taxonomy" id="1168546"/>
    <lineage>
        <taxon>Eukaryota</taxon>
        <taxon>Fungi</taxon>
        <taxon>Dikarya</taxon>
        <taxon>Ascomycota</taxon>
        <taxon>Pezizomycotina</taxon>
        <taxon>Dothideomycetes</taxon>
        <taxon>Dothideomycetidae</taxon>
        <taxon>Myriangiales</taxon>
        <taxon>Myriangiaceae</taxon>
        <taxon>Myriangium</taxon>
    </lineage>
</organism>
<reference evidence="3" key="1">
    <citation type="journal article" date="2020" name="Stud. Mycol.">
        <title>101 Dothideomycetes genomes: a test case for predicting lifestyles and emergence of pathogens.</title>
        <authorList>
            <person name="Haridas S."/>
            <person name="Albert R."/>
            <person name="Binder M."/>
            <person name="Bloem J."/>
            <person name="Labutti K."/>
            <person name="Salamov A."/>
            <person name="Andreopoulos B."/>
            <person name="Baker S."/>
            <person name="Barry K."/>
            <person name="Bills G."/>
            <person name="Bluhm B."/>
            <person name="Cannon C."/>
            <person name="Castanera R."/>
            <person name="Culley D."/>
            <person name="Daum C."/>
            <person name="Ezra D."/>
            <person name="Gonzalez J."/>
            <person name="Henrissat B."/>
            <person name="Kuo A."/>
            <person name="Liang C."/>
            <person name="Lipzen A."/>
            <person name="Lutzoni F."/>
            <person name="Magnuson J."/>
            <person name="Mondo S."/>
            <person name="Nolan M."/>
            <person name="Ohm R."/>
            <person name="Pangilinan J."/>
            <person name="Park H.-J."/>
            <person name="Ramirez L."/>
            <person name="Alfaro M."/>
            <person name="Sun H."/>
            <person name="Tritt A."/>
            <person name="Yoshinaga Y."/>
            <person name="Zwiers L.-H."/>
            <person name="Turgeon B."/>
            <person name="Goodwin S."/>
            <person name="Spatafora J."/>
            <person name="Crous P."/>
            <person name="Grigoriev I."/>
        </authorList>
    </citation>
    <scope>NUCLEOTIDE SEQUENCE</scope>
    <source>
        <strain evidence="3">CBS 260.36</strain>
    </source>
</reference>
<evidence type="ECO:0000256" key="2">
    <source>
        <dbReference type="SAM" id="SignalP"/>
    </source>
</evidence>
<evidence type="ECO:0000313" key="3">
    <source>
        <dbReference type="EMBL" id="KAF2150557.1"/>
    </source>
</evidence>
<keyword evidence="4" id="KW-1185">Reference proteome</keyword>
<accession>A0A9P4IZA4</accession>
<feature type="region of interest" description="Disordered" evidence="1">
    <location>
        <begin position="141"/>
        <end position="201"/>
    </location>
</feature>
<sequence>MTNSRDRQTWLATCLTILALSHDASATCVAKDVTTVKKGATNYVDFCSFYNARSAPKATTSAVVLPTPSATKGKCFAYDMALVKADFPDAKGFCKFYDAFSNTLPQTPIPGMSSARLVAACSCIIENVVVVVPSTTSTKMSSIRSMSSTSNAHTTSTTRSTSSSRVTSSHTSSTGKATTPSKPASTSKSTTTSLHSGTTTTTSVPFCSAAPVTSLVHDPSRITFCQYMLQIPTVTHTSVVTSVPPIDFETVTSTVNTVVTQVDYEPSLLYSEVEPVSTITAYASYCGNGNGPSDYLTKKRGIDIRMPIPTPPYLSGRPRDYLTSACGCVSDLPTPSAVTVSTFVPQPSTIMTQVMKVVTSEVDVTAYSGVSVVVSTGTKTSYTTAKTSTLPNGQATSFANNEFAFWYGTQLSTDVIGTGQMGMYNPIVVSACYCPSEGETCYGHNSAQAPVNQGSCKDAASCVTICDNWSKTSGILGVCNGMMWDPDKKMCYILDATYNILMNTTSCGIADSNNASFVGSWIKAVST</sequence>
<evidence type="ECO:0000313" key="4">
    <source>
        <dbReference type="Proteomes" id="UP000799439"/>
    </source>
</evidence>
<proteinExistence type="predicted"/>
<keyword evidence="2" id="KW-0732">Signal</keyword>